<dbReference type="SUPFAM" id="SSF55874">
    <property type="entry name" value="ATPase domain of HSP90 chaperone/DNA topoisomerase II/histidine kinase"/>
    <property type="match status" value="1"/>
</dbReference>
<dbReference type="Proteomes" id="UP000199029">
    <property type="component" value="Unassembled WGS sequence"/>
</dbReference>
<dbReference type="Pfam" id="PF08447">
    <property type="entry name" value="PAS_3"/>
    <property type="match status" value="5"/>
</dbReference>
<evidence type="ECO:0000256" key="3">
    <source>
        <dbReference type="ARBA" id="ARBA00022553"/>
    </source>
</evidence>
<dbReference type="SUPFAM" id="SSF55785">
    <property type="entry name" value="PYP-like sensor domain (PAS domain)"/>
    <property type="match status" value="8"/>
</dbReference>
<keyword evidence="10" id="KW-1185">Reference proteome</keyword>
<feature type="domain" description="PAS" evidence="7">
    <location>
        <begin position="810"/>
        <end position="881"/>
    </location>
</feature>
<dbReference type="InterPro" id="IPR003661">
    <property type="entry name" value="HisK_dim/P_dom"/>
</dbReference>
<feature type="domain" description="PAC" evidence="8">
    <location>
        <begin position="1138"/>
        <end position="1190"/>
    </location>
</feature>
<dbReference type="EMBL" id="FOXS01000002">
    <property type="protein sequence ID" value="SFQ38586.1"/>
    <property type="molecule type" value="Genomic_DNA"/>
</dbReference>
<dbReference type="SMART" id="SM00387">
    <property type="entry name" value="HATPase_c"/>
    <property type="match status" value="1"/>
</dbReference>
<feature type="domain" description="PAC" evidence="8">
    <location>
        <begin position="619"/>
        <end position="671"/>
    </location>
</feature>
<dbReference type="InterPro" id="IPR000700">
    <property type="entry name" value="PAS-assoc_C"/>
</dbReference>
<organism evidence="9 10">
    <name type="scientific">Hymenobacter arizonensis</name>
    <name type="common">Siccationidurans arizonensis</name>
    <dbReference type="NCBI Taxonomy" id="1227077"/>
    <lineage>
        <taxon>Bacteria</taxon>
        <taxon>Pseudomonadati</taxon>
        <taxon>Bacteroidota</taxon>
        <taxon>Cytophagia</taxon>
        <taxon>Cytophagales</taxon>
        <taxon>Hymenobacteraceae</taxon>
        <taxon>Hymenobacter</taxon>
    </lineage>
</organism>
<feature type="domain" description="PAS" evidence="7">
    <location>
        <begin position="275"/>
        <end position="345"/>
    </location>
</feature>
<dbReference type="OrthoDB" id="9766459at2"/>
<dbReference type="InterPro" id="IPR052162">
    <property type="entry name" value="Sensor_kinase/Photoreceptor"/>
</dbReference>
<evidence type="ECO:0000256" key="5">
    <source>
        <dbReference type="ARBA" id="ARBA00022777"/>
    </source>
</evidence>
<dbReference type="PROSITE" id="PS50113">
    <property type="entry name" value="PAC"/>
    <property type="match status" value="6"/>
</dbReference>
<feature type="domain" description="PAC" evidence="8">
    <location>
        <begin position="348"/>
        <end position="404"/>
    </location>
</feature>
<accession>A0A1I5Y335</accession>
<dbReference type="Pfam" id="PF08448">
    <property type="entry name" value="PAS_4"/>
    <property type="match status" value="4"/>
</dbReference>
<feature type="domain" description="PAS" evidence="7">
    <location>
        <begin position="1191"/>
        <end position="1261"/>
    </location>
</feature>
<dbReference type="PANTHER" id="PTHR43304:SF1">
    <property type="entry name" value="PAC DOMAIN-CONTAINING PROTEIN"/>
    <property type="match status" value="1"/>
</dbReference>
<keyword evidence="3" id="KW-0597">Phosphoprotein</keyword>
<evidence type="ECO:0000256" key="2">
    <source>
        <dbReference type="ARBA" id="ARBA00012438"/>
    </source>
</evidence>
<dbReference type="InterPro" id="IPR036890">
    <property type="entry name" value="HATPase_C_sf"/>
</dbReference>
<feature type="domain" description="PAC" evidence="8">
    <location>
        <begin position="884"/>
        <end position="937"/>
    </location>
</feature>
<proteinExistence type="predicted"/>
<keyword evidence="4" id="KW-0808">Transferase</keyword>
<dbReference type="NCBIfam" id="TIGR00229">
    <property type="entry name" value="sensory_box"/>
    <property type="match status" value="4"/>
</dbReference>
<dbReference type="RefSeq" id="WP_092672351.1">
    <property type="nucleotide sequence ID" value="NZ_FOXS01000002.1"/>
</dbReference>
<dbReference type="PRINTS" id="PR00344">
    <property type="entry name" value="BCTRLSENSOR"/>
</dbReference>
<dbReference type="InterPro" id="IPR013655">
    <property type="entry name" value="PAS_fold_3"/>
</dbReference>
<dbReference type="GO" id="GO:0000155">
    <property type="term" value="F:phosphorelay sensor kinase activity"/>
    <property type="evidence" value="ECO:0007669"/>
    <property type="project" value="InterPro"/>
</dbReference>
<dbReference type="PROSITE" id="PS50112">
    <property type="entry name" value="PAS"/>
    <property type="match status" value="4"/>
</dbReference>
<evidence type="ECO:0000313" key="10">
    <source>
        <dbReference type="Proteomes" id="UP000199029"/>
    </source>
</evidence>
<feature type="domain" description="Histidine kinase" evidence="6">
    <location>
        <begin position="1334"/>
        <end position="1548"/>
    </location>
</feature>
<evidence type="ECO:0000256" key="4">
    <source>
        <dbReference type="ARBA" id="ARBA00022679"/>
    </source>
</evidence>
<dbReference type="InterPro" id="IPR035965">
    <property type="entry name" value="PAS-like_dom_sf"/>
</dbReference>
<reference evidence="10" key="1">
    <citation type="submission" date="2016-10" db="EMBL/GenBank/DDBJ databases">
        <authorList>
            <person name="Varghese N."/>
            <person name="Submissions S."/>
        </authorList>
    </citation>
    <scope>NUCLEOTIDE SEQUENCE [LARGE SCALE GENOMIC DNA]</scope>
    <source>
        <strain evidence="10">OR362-8,ATCC BAA-1266,JCM 13504</strain>
    </source>
</reference>
<evidence type="ECO:0000259" key="8">
    <source>
        <dbReference type="PROSITE" id="PS50113"/>
    </source>
</evidence>
<dbReference type="PANTHER" id="PTHR43304">
    <property type="entry name" value="PHYTOCHROME-LIKE PROTEIN CPH1"/>
    <property type="match status" value="1"/>
</dbReference>
<dbReference type="InterPro" id="IPR001610">
    <property type="entry name" value="PAC"/>
</dbReference>
<dbReference type="Pfam" id="PF02518">
    <property type="entry name" value="HATPase_c"/>
    <property type="match status" value="1"/>
</dbReference>
<feature type="domain" description="PAC" evidence="8">
    <location>
        <begin position="1264"/>
        <end position="1316"/>
    </location>
</feature>
<comment type="catalytic activity">
    <reaction evidence="1">
        <text>ATP + protein L-histidine = ADP + protein N-phospho-L-histidine.</text>
        <dbReference type="EC" id="2.7.13.3"/>
    </reaction>
</comment>
<dbReference type="Gene3D" id="1.10.287.130">
    <property type="match status" value="1"/>
</dbReference>
<dbReference type="CDD" id="cd00082">
    <property type="entry name" value="HisKA"/>
    <property type="match status" value="1"/>
</dbReference>
<dbReference type="SMART" id="SM00086">
    <property type="entry name" value="PAC"/>
    <property type="match status" value="8"/>
</dbReference>
<feature type="domain" description="PAC" evidence="8">
    <location>
        <begin position="1011"/>
        <end position="1064"/>
    </location>
</feature>
<dbReference type="FunFam" id="3.30.450.20:FF:000099">
    <property type="entry name" value="Sensory box sensor histidine kinase"/>
    <property type="match status" value="5"/>
</dbReference>
<dbReference type="InterPro" id="IPR013656">
    <property type="entry name" value="PAS_4"/>
</dbReference>
<name>A0A1I5Y335_HYMAR</name>
<evidence type="ECO:0000313" key="9">
    <source>
        <dbReference type="EMBL" id="SFQ38586.1"/>
    </source>
</evidence>
<sequence length="1548" mass="175188">MPTLPLPTPDFELLFAALPAPFAALAPDSTVLALNTAMEQLLGPNAAAQFCGQPLAALRKALETAGHVVAPAPAWATGLRAAQAGATQLLKPDWQPEEPATATAPSAMRHWEATLQPVPAGAAAGELRYLLLSLLNVDEQQRKLRILDQLPLTISTMEGPELTFTFLSARAQKSMGTRVAVGSTVAESLPEIAAQGYLKMLEQVRDSGQPIFGHEERTEVLDPATGTLRERFNNFGYLPLRNGQRAGVLAYSLDVTEQVQARRHNEALVAEARAADQRMRRVTESLPSITFISNQEGDILYISPQWYAYTGVGPADDITRAWQEQLHPDDLARVQPAYAAALANGTSWSYEIRLRRHDGEFRWFMSQGVPEPLEDAQAAGRPRQWFGSDLDIHELHETQRQLEAKDQQLSQILSQSPAMIATVAGPDHRFTFVNDAYDELMGHRARVGEPAAKCLPEVAEQGFVKLLESVYQSGKPFVGRAIPLDVQDGTAEERRRLYLDFTYQLLRNDQGEASGILAFGVDVTQQVLARQETEVLQAAVRDADLRLRRQAEVLPIITFSTDAQGRTTYMSPQWYHFTGQKPGGPWHEVDTEWTSRVHPDDQEKSRYEIQESIDFTRLGRVEVRLRGANGQYRWFLTEAVPELNAAGQLRQRYGYMLDVHELRETQQRLEEKDRQLSRILDQAPAMIATLEGPDHRFTFFNPNYSRLLGQGIRLGQPMVEALPDLAAQGFVDLLDQVYQTGEPFVGEEVMARIANPDTGQMQERYFDFTYIAQPDAQGATQGILSFAVDVTERVQARNRAAAAQAVAQAADKRLRLLAESLPLITYQAAANGTTEYISPQWFAYTGQNPASFDATSSWGEAIHPDDRAMVGESFTANTASGKSWQYEFRLRRHDGQYRRHLSRSTPELDPATGEVLRWYGTTLDIQDLHERTEELARSRADFAALANNISQLAWMADASGYIFWYNQQWYDYTNTTFETMQGWGWKAVHDPALVEDITERFRASIASGEPWEDTFPLRRHDGEYRWFLSRARPIRDAETGAVVRWFGTNTDVTELRQLQTRLEASEEELRIQAESIPQQVWTAQPDGTVDFYNHRTAAYVGAAMEKNGAAHWLTFVHPDDHAPMQARWEQAIASQRYYEAEFRLRRYDGEYRWFLGQAQARRAPGGQVLKWYGTNTDVHQQRVLQEQLLASQARFQQLLEALPQMAWTAHPDGRVDYYNRRWYDFTGGTFEQLQDWGWERFVHPDDLSGTLQGWQESLATGEPYEREHRWRDQIGNYRWFLTRAEALRDKAGDIAVWVGANTDVHEFKQVQEQLQAQNARLVRTNDDLDNFVYTASHDLKQPINNMAGIFEELTRTAYFRDPDAIKLITYFERALAQIFSTIDDLSAIVRGQRQQQEIPAEEVLLAPLVDEVIGSLQDQVTQSGAVFELDFATCPVVTFVRPNMQSLLFNLLSNSLKYAAPDRPPRIHISCMPDVVSGRPILRVQDNGIGIDMERFGPQLFQLFRRFHTHVDGTGMGLYLVNRIVQNHGGHLEVNSVVGEGTTFQIYL</sequence>
<dbReference type="Gene3D" id="3.30.565.10">
    <property type="entry name" value="Histidine kinase-like ATPase, C-terminal domain"/>
    <property type="match status" value="1"/>
</dbReference>
<dbReference type="CDD" id="cd00130">
    <property type="entry name" value="PAS"/>
    <property type="match status" value="6"/>
</dbReference>
<dbReference type="Gene3D" id="3.30.450.20">
    <property type="entry name" value="PAS domain"/>
    <property type="match status" value="10"/>
</dbReference>
<dbReference type="InterPro" id="IPR000014">
    <property type="entry name" value="PAS"/>
</dbReference>
<dbReference type="InterPro" id="IPR003594">
    <property type="entry name" value="HATPase_dom"/>
</dbReference>
<gene>
    <name evidence="9" type="ORF">SAMN04515668_2192</name>
</gene>
<dbReference type="STRING" id="1227077.SAMN04515668_2192"/>
<evidence type="ECO:0000259" key="7">
    <source>
        <dbReference type="PROSITE" id="PS50112"/>
    </source>
</evidence>
<dbReference type="InterPro" id="IPR005467">
    <property type="entry name" value="His_kinase_dom"/>
</dbReference>
<dbReference type="SUPFAM" id="SSF47384">
    <property type="entry name" value="Homodimeric domain of signal transducing histidine kinase"/>
    <property type="match status" value="1"/>
</dbReference>
<dbReference type="InterPro" id="IPR004358">
    <property type="entry name" value="Sig_transdc_His_kin-like_C"/>
</dbReference>
<evidence type="ECO:0000256" key="1">
    <source>
        <dbReference type="ARBA" id="ARBA00000085"/>
    </source>
</evidence>
<dbReference type="InterPro" id="IPR036097">
    <property type="entry name" value="HisK_dim/P_sf"/>
</dbReference>
<evidence type="ECO:0000259" key="6">
    <source>
        <dbReference type="PROSITE" id="PS50109"/>
    </source>
</evidence>
<dbReference type="SMART" id="SM00091">
    <property type="entry name" value="PAS"/>
    <property type="match status" value="9"/>
</dbReference>
<keyword evidence="5" id="KW-0418">Kinase</keyword>
<dbReference type="PROSITE" id="PS50109">
    <property type="entry name" value="HIS_KIN"/>
    <property type="match status" value="1"/>
</dbReference>
<protein>
    <recommendedName>
        <fullName evidence="2">histidine kinase</fullName>
        <ecNumber evidence="2">2.7.13.3</ecNumber>
    </recommendedName>
</protein>
<feature type="domain" description="PAS" evidence="7">
    <location>
        <begin position="1065"/>
        <end position="1135"/>
    </location>
</feature>
<dbReference type="EC" id="2.7.13.3" evidence="2"/>